<accession>A0ABX8W1A6</accession>
<protein>
    <submittedName>
        <fullName evidence="2">Chromosome segregation protein SMC</fullName>
    </submittedName>
</protein>
<dbReference type="EMBL" id="CP040817">
    <property type="protein sequence ID" value="QYM92255.1"/>
    <property type="molecule type" value="Genomic_DNA"/>
</dbReference>
<dbReference type="PIRSF" id="PIRSF029347">
    <property type="entry name" value="RecF"/>
    <property type="match status" value="1"/>
</dbReference>
<dbReference type="Proteomes" id="UP000824976">
    <property type="component" value="Chromosome"/>
</dbReference>
<evidence type="ECO:0000313" key="3">
    <source>
        <dbReference type="Proteomes" id="UP000824976"/>
    </source>
</evidence>
<reference evidence="2 3" key="1">
    <citation type="submission" date="2019-06" db="EMBL/GenBank/DDBJ databases">
        <title>Complete genome of Dickeya zeae PL65.</title>
        <authorList>
            <person name="Boluk G."/>
            <person name="Arif M."/>
        </authorList>
    </citation>
    <scope>NUCLEOTIDE SEQUENCE [LARGE SCALE GENOMIC DNA]</scope>
    <source>
        <strain evidence="2 3">PL65</strain>
    </source>
</reference>
<sequence length="422" mass="47920">MQIESIRLRNFKTFKKLEITNIPKLCVIVGANGVGKSTLFDVFGFLKDCLTYNVKSAVQKRGGFREMLSRGLAESEEKTIEIEIKFRLEISGYERLVTYLLKLNEYKNKKVYIDRELLRYKRGSYGSPYHFLDFSKGEGTAIINEDDFSVIEEDLERETQNLDSDDVLAIKGLGQFSKFKAASAFRQLIENWHVSDFHIEAARGSKDVAGYDEHLSVSGDNLQLVAKNIAENHPDIFNDIIKAMKHRVPGIADITPISTPDGRLLLGFQDGSFSDPFIDRYVSDGTLKMFAYLVQLHDPAPHPVLCIEEPENQLYPTLLEELAEEFRDYTNRGGQVFVSTHSPDFLNAINIEEVYWLKKDNGYTTAKRALEDSLIASYMESGDKMGYLWKQGLFSGAAPDSKEVIIKATPKKTKKSIKAKRY</sequence>
<dbReference type="PANTHER" id="PTHR40396">
    <property type="entry name" value="ATPASE-LIKE PROTEIN"/>
    <property type="match status" value="1"/>
</dbReference>
<dbReference type="RefSeq" id="WP_220178340.1">
    <property type="nucleotide sequence ID" value="NZ_CP040817.1"/>
</dbReference>
<evidence type="ECO:0000313" key="2">
    <source>
        <dbReference type="EMBL" id="QYM92255.1"/>
    </source>
</evidence>
<proteinExistence type="predicted"/>
<keyword evidence="3" id="KW-1185">Reference proteome</keyword>
<dbReference type="Pfam" id="PF13304">
    <property type="entry name" value="AAA_21"/>
    <property type="match status" value="1"/>
</dbReference>
<dbReference type="InterPro" id="IPR003959">
    <property type="entry name" value="ATPase_AAA_core"/>
</dbReference>
<evidence type="ECO:0000259" key="1">
    <source>
        <dbReference type="Pfam" id="PF13304"/>
    </source>
</evidence>
<dbReference type="InterPro" id="IPR027417">
    <property type="entry name" value="P-loop_NTPase"/>
</dbReference>
<name>A0ABX8W1A6_9GAMM</name>
<dbReference type="Gene3D" id="3.40.50.300">
    <property type="entry name" value="P-loop containing nucleotide triphosphate hydrolases"/>
    <property type="match status" value="1"/>
</dbReference>
<dbReference type="InterPro" id="IPR014555">
    <property type="entry name" value="RecF-like"/>
</dbReference>
<dbReference type="PANTHER" id="PTHR40396:SF1">
    <property type="entry name" value="ATPASE AAA-TYPE CORE DOMAIN-CONTAINING PROTEIN"/>
    <property type="match status" value="1"/>
</dbReference>
<gene>
    <name evidence="2" type="ORF">FGI21_10385</name>
</gene>
<organism evidence="2 3">
    <name type="scientific">Dickeya zeae</name>
    <dbReference type="NCBI Taxonomy" id="204042"/>
    <lineage>
        <taxon>Bacteria</taxon>
        <taxon>Pseudomonadati</taxon>
        <taxon>Pseudomonadota</taxon>
        <taxon>Gammaproteobacteria</taxon>
        <taxon>Enterobacterales</taxon>
        <taxon>Pectobacteriaceae</taxon>
        <taxon>Dickeya</taxon>
    </lineage>
</organism>
<feature type="domain" description="ATPase AAA-type core" evidence="1">
    <location>
        <begin position="27"/>
        <end position="346"/>
    </location>
</feature>
<dbReference type="SUPFAM" id="SSF52540">
    <property type="entry name" value="P-loop containing nucleoside triphosphate hydrolases"/>
    <property type="match status" value="1"/>
</dbReference>